<feature type="compositionally biased region" description="Basic and acidic residues" evidence="1">
    <location>
        <begin position="38"/>
        <end position="49"/>
    </location>
</feature>
<gene>
    <name evidence="2" type="ORF">LITE_LOCUS46154</name>
</gene>
<feature type="compositionally biased region" description="Low complexity" evidence="1">
    <location>
        <begin position="11"/>
        <end position="23"/>
    </location>
</feature>
<dbReference type="AlphaFoldDB" id="A0AAV0R362"/>
<dbReference type="Proteomes" id="UP001154282">
    <property type="component" value="Unassembled WGS sequence"/>
</dbReference>
<accession>A0AAV0R362</accession>
<evidence type="ECO:0000313" key="3">
    <source>
        <dbReference type="Proteomes" id="UP001154282"/>
    </source>
</evidence>
<protein>
    <submittedName>
        <fullName evidence="2">Uncharacterized protein</fullName>
    </submittedName>
</protein>
<feature type="compositionally biased region" description="Pro residues" evidence="1">
    <location>
        <begin position="1"/>
        <end position="10"/>
    </location>
</feature>
<sequence>MASTTPPSPSSSPEARGSLSSSRAEAGPRVMTTRWRCPRRERASWRQGR</sequence>
<name>A0AAV0R362_9ROSI</name>
<reference evidence="2" key="1">
    <citation type="submission" date="2022-08" db="EMBL/GenBank/DDBJ databases">
        <authorList>
            <person name="Gutierrez-Valencia J."/>
        </authorList>
    </citation>
    <scope>NUCLEOTIDE SEQUENCE</scope>
</reference>
<organism evidence="2 3">
    <name type="scientific">Linum tenue</name>
    <dbReference type="NCBI Taxonomy" id="586396"/>
    <lineage>
        <taxon>Eukaryota</taxon>
        <taxon>Viridiplantae</taxon>
        <taxon>Streptophyta</taxon>
        <taxon>Embryophyta</taxon>
        <taxon>Tracheophyta</taxon>
        <taxon>Spermatophyta</taxon>
        <taxon>Magnoliopsida</taxon>
        <taxon>eudicotyledons</taxon>
        <taxon>Gunneridae</taxon>
        <taxon>Pentapetalae</taxon>
        <taxon>rosids</taxon>
        <taxon>fabids</taxon>
        <taxon>Malpighiales</taxon>
        <taxon>Linaceae</taxon>
        <taxon>Linum</taxon>
    </lineage>
</organism>
<comment type="caution">
    <text evidence="2">The sequence shown here is derived from an EMBL/GenBank/DDBJ whole genome shotgun (WGS) entry which is preliminary data.</text>
</comment>
<feature type="region of interest" description="Disordered" evidence="1">
    <location>
        <begin position="1"/>
        <end position="49"/>
    </location>
</feature>
<evidence type="ECO:0000313" key="2">
    <source>
        <dbReference type="EMBL" id="CAI0551854.1"/>
    </source>
</evidence>
<evidence type="ECO:0000256" key="1">
    <source>
        <dbReference type="SAM" id="MobiDB-lite"/>
    </source>
</evidence>
<proteinExistence type="predicted"/>
<keyword evidence="3" id="KW-1185">Reference proteome</keyword>
<dbReference type="EMBL" id="CAMGYJ010000010">
    <property type="protein sequence ID" value="CAI0551854.1"/>
    <property type="molecule type" value="Genomic_DNA"/>
</dbReference>